<name>A0ACC2RLD2_9FUNG</name>
<protein>
    <submittedName>
        <fullName evidence="1">Uncharacterized protein</fullName>
    </submittedName>
</protein>
<gene>
    <name evidence="1" type="ORF">DSO57_1009751</name>
</gene>
<reference evidence="1" key="1">
    <citation type="submission" date="2022-04" db="EMBL/GenBank/DDBJ databases">
        <title>Genome of the entomopathogenic fungus Entomophthora muscae.</title>
        <authorList>
            <person name="Elya C."/>
            <person name="Lovett B.R."/>
            <person name="Lee E."/>
            <person name="Macias A.M."/>
            <person name="Hajek A.E."/>
            <person name="De Bivort B.L."/>
            <person name="Kasson M.T."/>
            <person name="De Fine Licht H.H."/>
            <person name="Stajich J.E."/>
        </authorList>
    </citation>
    <scope>NUCLEOTIDE SEQUENCE</scope>
    <source>
        <strain evidence="1">Berkeley</strain>
    </source>
</reference>
<comment type="caution">
    <text evidence="1">The sequence shown here is derived from an EMBL/GenBank/DDBJ whole genome shotgun (WGS) entry which is preliminary data.</text>
</comment>
<organism evidence="1 2">
    <name type="scientific">Entomophthora muscae</name>
    <dbReference type="NCBI Taxonomy" id="34485"/>
    <lineage>
        <taxon>Eukaryota</taxon>
        <taxon>Fungi</taxon>
        <taxon>Fungi incertae sedis</taxon>
        <taxon>Zoopagomycota</taxon>
        <taxon>Entomophthoromycotina</taxon>
        <taxon>Entomophthoromycetes</taxon>
        <taxon>Entomophthorales</taxon>
        <taxon>Entomophthoraceae</taxon>
        <taxon>Entomophthora</taxon>
    </lineage>
</organism>
<evidence type="ECO:0000313" key="2">
    <source>
        <dbReference type="Proteomes" id="UP001165960"/>
    </source>
</evidence>
<dbReference type="EMBL" id="QTSX02007131">
    <property type="protein sequence ID" value="KAJ9050893.1"/>
    <property type="molecule type" value="Genomic_DNA"/>
</dbReference>
<keyword evidence="2" id="KW-1185">Reference proteome</keyword>
<accession>A0ACC2RLD2</accession>
<proteinExistence type="predicted"/>
<dbReference type="Proteomes" id="UP001165960">
    <property type="component" value="Unassembled WGS sequence"/>
</dbReference>
<evidence type="ECO:0000313" key="1">
    <source>
        <dbReference type="EMBL" id="KAJ9050893.1"/>
    </source>
</evidence>
<sequence length="302" mass="34797">MLDPFELTFYLCLGLALICFVLSYATDNYSYVDKLWSITPMLYTWIYWGYGVAIDPIGSKRLTVFTFLITLWGFRLTANFYRKGGYSLKDEDYRWVYVRKMIGDSRGLKFQLFNLGFISLFQHILLWSLTLPVYCSLLAVGKPFAEWKFLDSFATLWVLFFWGIELIADGQQFAFQCKKKKLLKENPAAVPKQFITDGLFGYCRHPNFTAEQAIWIGIALLGQTSCQSYSSLGIPALEYLNPNWFGVTALLILFHNSTKLTEDITLSRYSEYSKYQETTNCFIPSVKTLIFGPPKASALKRD</sequence>